<dbReference type="Proteomes" id="UP000192566">
    <property type="component" value="Unassembled WGS sequence"/>
</dbReference>
<sequence length="251" mass="26525">MRSRWFVVVALAAVTLVAGCTAAVGGTARRAPGPTPRSLTGQAIERVLLGNRTLSRILKQPLNLDPRFPPRFGGPEELQDDALGSPADCLGVAAMLQHSVYQFARVTNVAVETWRHRAVSAEVTSVKEAVVSVPTAADADALFASFSRQWQKCDGAAMSLPGSIFRLQGKISDVHVATSLLAATVSIGWTSARPDSASIPAGRAIGVRGNCLIEVEVDFFHPSNPSRGPGDIDNTATDVAHSMMDRVSALI</sequence>
<evidence type="ECO:0000313" key="2">
    <source>
        <dbReference type="Proteomes" id="UP000192566"/>
    </source>
</evidence>
<protein>
    <submittedName>
        <fullName evidence="1">Sensor domain-containing protein</fullName>
    </submittedName>
</protein>
<dbReference type="InterPro" id="IPR038232">
    <property type="entry name" value="PknH-like_Extracell_sf"/>
</dbReference>
<dbReference type="PROSITE" id="PS51257">
    <property type="entry name" value="PROKAR_LIPOPROTEIN"/>
    <property type="match status" value="1"/>
</dbReference>
<gene>
    <name evidence="1" type="ORF">BST25_00830</name>
</gene>
<dbReference type="RefSeq" id="WP_197745681.1">
    <property type="nucleotide sequence ID" value="NZ_AP022615.1"/>
</dbReference>
<dbReference type="Gene3D" id="3.40.1000.70">
    <property type="entry name" value="PknH-like extracellular domain"/>
    <property type="match status" value="1"/>
</dbReference>
<accession>A0A1X0DWN3</accession>
<organism evidence="1 2">
    <name type="scientific">Mycobacterium heidelbergense</name>
    <dbReference type="NCBI Taxonomy" id="53376"/>
    <lineage>
        <taxon>Bacteria</taxon>
        <taxon>Bacillati</taxon>
        <taxon>Actinomycetota</taxon>
        <taxon>Actinomycetes</taxon>
        <taxon>Mycobacteriales</taxon>
        <taxon>Mycobacteriaceae</taxon>
        <taxon>Mycobacterium</taxon>
        <taxon>Mycobacterium simiae complex</taxon>
    </lineage>
</organism>
<keyword evidence="2" id="KW-1185">Reference proteome</keyword>
<dbReference type="EMBL" id="MVHR01000001">
    <property type="protein sequence ID" value="ORA76642.1"/>
    <property type="molecule type" value="Genomic_DNA"/>
</dbReference>
<reference evidence="1 2" key="1">
    <citation type="submission" date="2017-02" db="EMBL/GenBank/DDBJ databases">
        <title>The new phylogeny of genus Mycobacterium.</title>
        <authorList>
            <person name="Tortoli E."/>
            <person name="Trovato A."/>
            <person name="Cirillo D.M."/>
        </authorList>
    </citation>
    <scope>NUCLEOTIDE SEQUENCE [LARGE SCALE GENOMIC DNA]</scope>
    <source>
        <strain evidence="1 2">DSM 44471</strain>
    </source>
</reference>
<proteinExistence type="predicted"/>
<evidence type="ECO:0000313" key="1">
    <source>
        <dbReference type="EMBL" id="ORA76642.1"/>
    </source>
</evidence>
<dbReference type="AlphaFoldDB" id="A0A1X0DWN3"/>
<dbReference type="InterPro" id="IPR026954">
    <property type="entry name" value="PknH-like_Extracell"/>
</dbReference>
<name>A0A1X0DWN3_MYCHE</name>
<comment type="caution">
    <text evidence="1">The sequence shown here is derived from an EMBL/GenBank/DDBJ whole genome shotgun (WGS) entry which is preliminary data.</text>
</comment>
<dbReference type="Pfam" id="PF14032">
    <property type="entry name" value="PknH_C"/>
    <property type="match status" value="1"/>
</dbReference>